<keyword evidence="6 8" id="KW-0675">Receptor</keyword>
<sequence>MGDQLIADPVCNYNNTYNLSMEQEYIEENLVKDQVEIIIKSYVLPCVLAFGLFGNLLFLFVVARVRSMRTITNMYLTNLAIADLIYLSVGVGEKLWRFHVSPVKNDHTPFGNIGCIFFPFVVDITYTASVLLVTMVTVERYYAICKPFWHRRMATWKRTMKLIIATWIVSLCLAAMLIPGHYPMVYRCYIYPDTPKYDGYPSVYGYCGAMKPWLIEVVNGCQVIPFFIAMVETLMSSISMKSSTQTIAEKLDKE</sequence>
<keyword evidence="5 9" id="KW-0472">Membrane</keyword>
<dbReference type="SUPFAM" id="SSF81321">
    <property type="entry name" value="Family A G protein-coupled receptor-like"/>
    <property type="match status" value="1"/>
</dbReference>
<keyword evidence="3 9" id="KW-1133">Transmembrane helix</keyword>
<evidence type="ECO:0000313" key="12">
    <source>
        <dbReference type="Proteomes" id="UP000007110"/>
    </source>
</evidence>
<evidence type="ECO:0000256" key="4">
    <source>
        <dbReference type="ARBA" id="ARBA00023040"/>
    </source>
</evidence>
<dbReference type="PRINTS" id="PR00237">
    <property type="entry name" value="GPCRRHODOPSN"/>
</dbReference>
<evidence type="ECO:0000256" key="7">
    <source>
        <dbReference type="ARBA" id="ARBA00023224"/>
    </source>
</evidence>
<dbReference type="CDD" id="cd00637">
    <property type="entry name" value="7tm_classA_rhodopsin-like"/>
    <property type="match status" value="1"/>
</dbReference>
<keyword evidence="4 8" id="KW-0297">G-protein coupled receptor</keyword>
<dbReference type="OrthoDB" id="5950040at2759"/>
<evidence type="ECO:0000256" key="3">
    <source>
        <dbReference type="ARBA" id="ARBA00022989"/>
    </source>
</evidence>
<feature type="transmembrane region" description="Helical" evidence="9">
    <location>
        <begin position="116"/>
        <end position="138"/>
    </location>
</feature>
<reference evidence="11" key="2">
    <citation type="submission" date="2021-01" db="UniProtKB">
        <authorList>
            <consortium name="EnsemblMetazoa"/>
        </authorList>
    </citation>
    <scope>IDENTIFICATION</scope>
</reference>
<comment type="subcellular location">
    <subcellularLocation>
        <location evidence="1">Membrane</location>
        <topology evidence="1">Multi-pass membrane protein</topology>
    </subcellularLocation>
</comment>
<keyword evidence="2 8" id="KW-0812">Transmembrane</keyword>
<proteinExistence type="inferred from homology"/>
<dbReference type="Pfam" id="PF00001">
    <property type="entry name" value="7tm_1"/>
    <property type="match status" value="1"/>
</dbReference>
<feature type="domain" description="G-protein coupled receptors family 1 profile" evidence="10">
    <location>
        <begin position="54"/>
        <end position="254"/>
    </location>
</feature>
<dbReference type="Gene3D" id="1.20.1070.10">
    <property type="entry name" value="Rhodopsin 7-helix transmembrane proteins"/>
    <property type="match status" value="1"/>
</dbReference>
<evidence type="ECO:0000259" key="10">
    <source>
        <dbReference type="PROSITE" id="PS50262"/>
    </source>
</evidence>
<dbReference type="PROSITE" id="PS00237">
    <property type="entry name" value="G_PROTEIN_RECEP_F1_1"/>
    <property type="match status" value="1"/>
</dbReference>
<dbReference type="GO" id="GO:0004930">
    <property type="term" value="F:G protein-coupled receptor activity"/>
    <property type="evidence" value="ECO:0000318"/>
    <property type="project" value="GO_Central"/>
</dbReference>
<dbReference type="PROSITE" id="PS50262">
    <property type="entry name" value="G_PROTEIN_RECEP_F1_2"/>
    <property type="match status" value="1"/>
</dbReference>
<protein>
    <recommendedName>
        <fullName evidence="10">G-protein coupled receptors family 1 profile domain-containing protein</fullName>
    </recommendedName>
</protein>
<reference evidence="12" key="1">
    <citation type="submission" date="2015-02" db="EMBL/GenBank/DDBJ databases">
        <title>Genome sequencing for Strongylocentrotus purpuratus.</title>
        <authorList>
            <person name="Murali S."/>
            <person name="Liu Y."/>
            <person name="Vee V."/>
            <person name="English A."/>
            <person name="Wang M."/>
            <person name="Skinner E."/>
            <person name="Han Y."/>
            <person name="Muzny D.M."/>
            <person name="Worley K.C."/>
            <person name="Gibbs R.A."/>
        </authorList>
    </citation>
    <scope>NUCLEOTIDE SEQUENCE</scope>
</reference>
<organism evidence="11 12">
    <name type="scientific">Strongylocentrotus purpuratus</name>
    <name type="common">Purple sea urchin</name>
    <dbReference type="NCBI Taxonomy" id="7668"/>
    <lineage>
        <taxon>Eukaryota</taxon>
        <taxon>Metazoa</taxon>
        <taxon>Echinodermata</taxon>
        <taxon>Eleutherozoa</taxon>
        <taxon>Echinozoa</taxon>
        <taxon>Echinoidea</taxon>
        <taxon>Euechinoidea</taxon>
        <taxon>Echinacea</taxon>
        <taxon>Camarodonta</taxon>
        <taxon>Echinidea</taxon>
        <taxon>Strongylocentrotidae</taxon>
        <taxon>Strongylocentrotus</taxon>
    </lineage>
</organism>
<feature type="transmembrane region" description="Helical" evidence="9">
    <location>
        <begin position="75"/>
        <end position="96"/>
    </location>
</feature>
<evidence type="ECO:0000256" key="9">
    <source>
        <dbReference type="SAM" id="Phobius"/>
    </source>
</evidence>
<dbReference type="PANTHER" id="PTHR24243:SF208">
    <property type="entry name" value="PYROKININ-1 RECEPTOR"/>
    <property type="match status" value="1"/>
</dbReference>
<feature type="transmembrane region" description="Helical" evidence="9">
    <location>
        <begin position="42"/>
        <end position="63"/>
    </location>
</feature>
<dbReference type="GO" id="GO:0005886">
    <property type="term" value="C:plasma membrane"/>
    <property type="evidence" value="ECO:0000318"/>
    <property type="project" value="GO_Central"/>
</dbReference>
<dbReference type="AlphaFoldDB" id="A0A7M7T0K1"/>
<dbReference type="InterPro" id="IPR000276">
    <property type="entry name" value="GPCR_Rhodpsn"/>
</dbReference>
<dbReference type="Proteomes" id="UP000007110">
    <property type="component" value="Unassembled WGS sequence"/>
</dbReference>
<dbReference type="InterPro" id="IPR017452">
    <property type="entry name" value="GPCR_Rhodpsn_7TM"/>
</dbReference>
<evidence type="ECO:0000256" key="6">
    <source>
        <dbReference type="ARBA" id="ARBA00023170"/>
    </source>
</evidence>
<keyword evidence="12" id="KW-1185">Reference proteome</keyword>
<evidence type="ECO:0000256" key="5">
    <source>
        <dbReference type="ARBA" id="ARBA00023136"/>
    </source>
</evidence>
<evidence type="ECO:0000256" key="8">
    <source>
        <dbReference type="RuleBase" id="RU000688"/>
    </source>
</evidence>
<dbReference type="PANTHER" id="PTHR24243">
    <property type="entry name" value="G-PROTEIN COUPLED RECEPTOR"/>
    <property type="match status" value="1"/>
</dbReference>
<name>A0A7M7T0K1_STRPU</name>
<comment type="similarity">
    <text evidence="8">Belongs to the G-protein coupled receptor 1 family.</text>
</comment>
<feature type="transmembrane region" description="Helical" evidence="9">
    <location>
        <begin position="159"/>
        <end position="178"/>
    </location>
</feature>
<dbReference type="GO" id="GO:0007186">
    <property type="term" value="P:G protein-coupled receptor signaling pathway"/>
    <property type="evidence" value="ECO:0000318"/>
    <property type="project" value="GO_Central"/>
</dbReference>
<dbReference type="OMA" id="SQWANEA"/>
<dbReference type="RefSeq" id="XP_030845044.1">
    <property type="nucleotide sequence ID" value="XM_030989184.1"/>
</dbReference>
<evidence type="ECO:0000256" key="2">
    <source>
        <dbReference type="ARBA" id="ARBA00022692"/>
    </source>
</evidence>
<feature type="transmembrane region" description="Helical" evidence="9">
    <location>
        <begin position="213"/>
        <end position="231"/>
    </location>
</feature>
<evidence type="ECO:0000313" key="11">
    <source>
        <dbReference type="EnsemblMetazoa" id="XP_030845044"/>
    </source>
</evidence>
<accession>A0A7M7T0K1</accession>
<dbReference type="FunCoup" id="A0A7M7T0K1">
    <property type="interactions" value="641"/>
</dbReference>
<dbReference type="EnsemblMetazoa" id="XM_030989184">
    <property type="protein sequence ID" value="XP_030845044"/>
    <property type="gene ID" value="LOC105441810"/>
</dbReference>
<keyword evidence="7 8" id="KW-0807">Transducer</keyword>
<evidence type="ECO:0000256" key="1">
    <source>
        <dbReference type="ARBA" id="ARBA00004141"/>
    </source>
</evidence>
<dbReference type="InParanoid" id="A0A7M7T0K1"/>
<dbReference type="KEGG" id="spu:105441810"/>
<dbReference type="GeneID" id="105441810"/>